<reference evidence="1" key="3">
    <citation type="submission" date="2020-06" db="EMBL/GenBank/DDBJ databases">
        <authorList>
            <person name="Studholme D.J."/>
        </authorList>
    </citation>
    <scope>NUCLEOTIDE SEQUENCE</scope>
    <source>
        <strain evidence="1">NZFS 2646</strain>
        <strain evidence="2">NZFS 3630</strain>
    </source>
</reference>
<dbReference type="Proteomes" id="UP000785171">
    <property type="component" value="Unassembled WGS sequence"/>
</dbReference>
<dbReference type="EMBL" id="JPWU03000120">
    <property type="protein sequence ID" value="KAG2525615.1"/>
    <property type="molecule type" value="Genomic_DNA"/>
</dbReference>
<name>A0A3R7JDL8_9STRA</name>
<keyword evidence="5" id="KW-1185">Reference proteome</keyword>
<evidence type="ECO:0000313" key="3">
    <source>
        <dbReference type="EMBL" id="RLN38151.1"/>
    </source>
</evidence>
<evidence type="ECO:0000313" key="4">
    <source>
        <dbReference type="EMBL" id="RLN82455.1"/>
    </source>
</evidence>
<dbReference type="EMBL" id="MAYM02000484">
    <property type="protein sequence ID" value="RLN38151.1"/>
    <property type="molecule type" value="Genomic_DNA"/>
</dbReference>
<evidence type="ECO:0000313" key="2">
    <source>
        <dbReference type="EMBL" id="KAG2525615.1"/>
    </source>
</evidence>
<dbReference type="Proteomes" id="UP000285624">
    <property type="component" value="Unassembled WGS sequence"/>
</dbReference>
<sequence length="96" mass="10630">MLAHEIREILVAFLFELKSIDGAYEQLAMKSDRFWAVLTLPLKIAPLFQGVSSLAICGHEEAAREAMKLVNLYAGKYTASQLSSPSLCATTLQRRS</sequence>
<evidence type="ECO:0000313" key="6">
    <source>
        <dbReference type="Proteomes" id="UP000285883"/>
    </source>
</evidence>
<reference evidence="1" key="1">
    <citation type="journal article" date="2015" name="Genom Data">
        <title>Genome sequences of six Phytophthora species associated with forests in New Zealand.</title>
        <authorList>
            <person name="Studholme D.J."/>
            <person name="McDougal R.L."/>
            <person name="Sambles C."/>
            <person name="Hansen E."/>
            <person name="Hardy G."/>
            <person name="Grant M."/>
            <person name="Ganley R.J."/>
            <person name="Williams N.M."/>
        </authorList>
    </citation>
    <scope>NUCLEOTIDE SEQUENCE</scope>
    <source>
        <strain evidence="1">NZFS 2646</strain>
        <strain evidence="2">NZFS 3630</strain>
    </source>
</reference>
<evidence type="ECO:0000313" key="5">
    <source>
        <dbReference type="Proteomes" id="UP000285624"/>
    </source>
</evidence>
<dbReference type="AlphaFoldDB" id="A0A3R7JDL8"/>
<reference evidence="5 6" key="2">
    <citation type="submission" date="2018-07" db="EMBL/GenBank/DDBJ databases">
        <title>Genome sequencing of oomycete isolates from Chile give support for New Zealand origin for Phytophthora kernoviae and make available the first Nothophytophthora sp. genome.</title>
        <authorList>
            <person name="Studholme D.J."/>
            <person name="Sanfuentes E."/>
            <person name="Panda P."/>
            <person name="Hill R."/>
            <person name="Sambles C."/>
            <person name="Grant M."/>
            <person name="Williams N.M."/>
            <person name="Mcdougal R.L."/>
        </authorList>
    </citation>
    <scope>NUCLEOTIDE SEQUENCE [LARGE SCALE GENOMIC DNA]</scope>
    <source>
        <strain evidence="3">Chile2</strain>
        <strain evidence="4">Chile4</strain>
    </source>
</reference>
<gene>
    <name evidence="3" type="ORF">BBI17_002889</name>
    <name evidence="4" type="ORF">BBO99_00002897</name>
    <name evidence="1" type="ORF">JM16_002307</name>
    <name evidence="2" type="ORF">JM18_002373</name>
</gene>
<dbReference type="EMBL" id="JPWV03000129">
    <property type="protein sequence ID" value="KAG2523828.1"/>
    <property type="molecule type" value="Genomic_DNA"/>
</dbReference>
<dbReference type="Proteomes" id="UP000285883">
    <property type="component" value="Unassembled WGS sequence"/>
</dbReference>
<comment type="caution">
    <text evidence="3">The sequence shown here is derived from an EMBL/GenBank/DDBJ whole genome shotgun (WGS) entry which is preliminary data.</text>
</comment>
<dbReference type="EMBL" id="MBDN02000053">
    <property type="protein sequence ID" value="RLN82455.1"/>
    <property type="molecule type" value="Genomic_DNA"/>
</dbReference>
<dbReference type="Proteomes" id="UP000792063">
    <property type="component" value="Unassembled WGS sequence"/>
</dbReference>
<protein>
    <submittedName>
        <fullName evidence="3">Uncharacterized protein</fullName>
    </submittedName>
</protein>
<accession>A0A3R7JDL8</accession>
<proteinExistence type="predicted"/>
<evidence type="ECO:0000313" key="1">
    <source>
        <dbReference type="EMBL" id="KAG2523828.1"/>
    </source>
</evidence>
<organism evidence="3 6">
    <name type="scientific">Phytophthora kernoviae</name>
    <dbReference type="NCBI Taxonomy" id="325452"/>
    <lineage>
        <taxon>Eukaryota</taxon>
        <taxon>Sar</taxon>
        <taxon>Stramenopiles</taxon>
        <taxon>Oomycota</taxon>
        <taxon>Peronosporomycetes</taxon>
        <taxon>Peronosporales</taxon>
        <taxon>Peronosporaceae</taxon>
        <taxon>Phytophthora</taxon>
    </lineage>
</organism>